<protein>
    <submittedName>
        <fullName evidence="3">MORN repeat family protein</fullName>
    </submittedName>
</protein>
<dbReference type="EMBL" id="CP013235">
    <property type="protein sequence ID" value="AMP08182.1"/>
    <property type="molecule type" value="Genomic_DNA"/>
</dbReference>
<feature type="region of interest" description="Disordered" evidence="2">
    <location>
        <begin position="275"/>
        <end position="299"/>
    </location>
</feature>
<dbReference type="Proteomes" id="UP000071778">
    <property type="component" value="Chromosome"/>
</dbReference>
<dbReference type="SMART" id="SM00698">
    <property type="entry name" value="MORN"/>
    <property type="match status" value="2"/>
</dbReference>
<feature type="compositionally biased region" description="Pro residues" evidence="2">
    <location>
        <begin position="402"/>
        <end position="413"/>
    </location>
</feature>
<dbReference type="AlphaFoldDB" id="A0A127PKM5"/>
<feature type="region of interest" description="Disordered" evidence="2">
    <location>
        <begin position="317"/>
        <end position="430"/>
    </location>
</feature>
<accession>A0A127PKM5</accession>
<feature type="compositionally biased region" description="Low complexity" evidence="2">
    <location>
        <begin position="317"/>
        <end position="383"/>
    </location>
</feature>
<evidence type="ECO:0000256" key="1">
    <source>
        <dbReference type="ARBA" id="ARBA00022737"/>
    </source>
</evidence>
<evidence type="ECO:0000313" key="3">
    <source>
        <dbReference type="EMBL" id="AMP08182.1"/>
    </source>
</evidence>
<dbReference type="PANTHER" id="PTHR43215">
    <property type="entry name" value="RADIAL SPOKE HEAD 1 HOMOLOG"/>
    <property type="match status" value="1"/>
</dbReference>
<organism evidence="3 4">
    <name type="scientific">Collimonas arenae</name>
    <dbReference type="NCBI Taxonomy" id="279058"/>
    <lineage>
        <taxon>Bacteria</taxon>
        <taxon>Pseudomonadati</taxon>
        <taxon>Pseudomonadota</taxon>
        <taxon>Betaproteobacteria</taxon>
        <taxon>Burkholderiales</taxon>
        <taxon>Oxalobacteraceae</taxon>
        <taxon>Collimonas</taxon>
    </lineage>
</organism>
<dbReference type="InterPro" id="IPR003409">
    <property type="entry name" value="MORN"/>
</dbReference>
<dbReference type="Gene3D" id="2.20.110.10">
    <property type="entry name" value="Histone H3 K4-specific methyltransferase SET7/9 N-terminal domain"/>
    <property type="match status" value="1"/>
</dbReference>
<gene>
    <name evidence="3" type="ORF">CAter282_0364</name>
</gene>
<evidence type="ECO:0000313" key="4">
    <source>
        <dbReference type="Proteomes" id="UP000071778"/>
    </source>
</evidence>
<dbReference type="SUPFAM" id="SSF82185">
    <property type="entry name" value="Histone H3 K4-specific methyltransferase SET7/9 N-terminal domain"/>
    <property type="match status" value="1"/>
</dbReference>
<dbReference type="PATRIC" id="fig|279058.17.peg.390"/>
<keyword evidence="4" id="KW-1185">Reference proteome</keyword>
<keyword evidence="1" id="KW-0677">Repeat</keyword>
<sequence length="430" mass="42979">MAGAAVGFTLAAAAAPSPNVTNAANAINGANAAANVANTGGLPNAVTAAAAEAPRHWTADTSNGCKIWSPEPIANEISARWSGRCENGLAQGPGTVRWLSNNKQVAELTGTMEQGKVRGHTTGVEEPGNRFDGMFIDSLPEGEGKASYADGSTYAGEWHRGRQLGYGIMTFPPAHPQYQDMLNNGKGVRTDNGIYVMRGWWEGKTFVTACDSEEECEKAVVALMKQEQATTAAKAVATTPATSPAPAAAVPAPLAAPVKSIATPESSAATPAIPAVETGNAPASPPSATPAVEPAAMTAAPVSDVPATPATEAPAIEPAASPIVPAPSTTGSESAVVPAPEAPAAEATQAPAAAPASPVEAPAPMAEPAPAAAMPAAGPTVEPEVPKAPPPAAEDPANMPTPSAPADPAPEQPVLPAASALTGISHFKRT</sequence>
<dbReference type="Pfam" id="PF02493">
    <property type="entry name" value="MORN"/>
    <property type="match status" value="2"/>
</dbReference>
<reference evidence="3 4" key="1">
    <citation type="submission" date="2015-11" db="EMBL/GenBank/DDBJ databases">
        <title>Exploring the genomic traits of fungus-feeding bacterial genus Collimonas.</title>
        <authorList>
            <person name="Song C."/>
            <person name="Schmidt R."/>
            <person name="de Jager V."/>
            <person name="Krzyzanowska D."/>
            <person name="Jongedijk E."/>
            <person name="Cankar K."/>
            <person name="Beekwilder J."/>
            <person name="van Veen A."/>
            <person name="de Boer W."/>
            <person name="van Veen J.A."/>
            <person name="Garbeva P."/>
        </authorList>
    </citation>
    <scope>NUCLEOTIDE SEQUENCE [LARGE SCALE GENOMIC DNA]</scope>
    <source>
        <strain evidence="3 4">Ter282</strain>
    </source>
</reference>
<evidence type="ECO:0000256" key="2">
    <source>
        <dbReference type="SAM" id="MobiDB-lite"/>
    </source>
</evidence>
<proteinExistence type="predicted"/>
<dbReference type="PANTHER" id="PTHR43215:SF14">
    <property type="entry name" value="RADIAL SPOKE HEAD 1 HOMOLOG"/>
    <property type="match status" value="1"/>
</dbReference>
<name>A0A127PKM5_9BURK</name>